<proteinExistence type="predicted"/>
<dbReference type="SUPFAM" id="SSF52540">
    <property type="entry name" value="P-loop containing nucleoside triphosphate hydrolases"/>
    <property type="match status" value="1"/>
</dbReference>
<reference evidence="1 2" key="1">
    <citation type="submission" date="2020-04" db="EMBL/GenBank/DDBJ databases">
        <title>Genome Sequencing and Assembley of Pseudoalteromonas artica.</title>
        <authorList>
            <person name="Akerly B."/>
            <person name="Cook G."/>
        </authorList>
    </citation>
    <scope>NUCLEOTIDE SEQUENCE [LARGE SCALE GENOMIC DNA]</scope>
    <source>
        <strain evidence="1 2">NEC-BIFX-0059</strain>
    </source>
</reference>
<evidence type="ECO:0000313" key="1">
    <source>
        <dbReference type="EMBL" id="NMF46702.1"/>
    </source>
</evidence>
<comment type="caution">
    <text evidence="1">The sequence shown here is derived from an EMBL/GenBank/DDBJ whole genome shotgun (WGS) entry which is preliminary data.</text>
</comment>
<dbReference type="EMBL" id="JABBCX010000001">
    <property type="protein sequence ID" value="NMF46702.1"/>
    <property type="molecule type" value="Genomic_DNA"/>
</dbReference>
<name>A0A7X9U307_9GAMM</name>
<gene>
    <name evidence="1" type="ORF">HHL01_00690</name>
</gene>
<accession>A0A7X9U307</accession>
<dbReference type="AlphaFoldDB" id="A0A7X9U307"/>
<organism evidence="1 2">
    <name type="scientific">Pseudoalteromonas arctica</name>
    <dbReference type="NCBI Taxonomy" id="394751"/>
    <lineage>
        <taxon>Bacteria</taxon>
        <taxon>Pseudomonadati</taxon>
        <taxon>Pseudomonadota</taxon>
        <taxon>Gammaproteobacteria</taxon>
        <taxon>Alteromonadales</taxon>
        <taxon>Pseudoalteromonadaceae</taxon>
        <taxon>Pseudoalteromonas</taxon>
    </lineage>
</organism>
<dbReference type="Proteomes" id="UP000519126">
    <property type="component" value="Unassembled WGS sequence"/>
</dbReference>
<evidence type="ECO:0000313" key="2">
    <source>
        <dbReference type="Proteomes" id="UP000519126"/>
    </source>
</evidence>
<dbReference type="Gene3D" id="3.40.50.300">
    <property type="entry name" value="P-loop containing nucleotide triphosphate hydrolases"/>
    <property type="match status" value="1"/>
</dbReference>
<dbReference type="InterPro" id="IPR027417">
    <property type="entry name" value="P-loop_NTPase"/>
</dbReference>
<protein>
    <submittedName>
        <fullName evidence="1">Uncharacterized protein</fullName>
    </submittedName>
</protein>
<sequence>MMEQEQTNLSDTFLTMTDSLSKYRRAELKDGNGNNLIEDLYVDPLENELILKSMLKDNTTLLMGRKGTGKSTIINRFQHEIRKSDNRLSLYIDVKALFEQTKKSYFNLQSNDIALSPANLDRLSLYVFFIEKIIDEIKEEIKSSVFKSQFKSFFSRDGITEKNFNKKLDELFKEVKKPFFVNSTASEQVINNDSDKEVKGKDNKISFGLGPKDLSLSGEMKESCLNEDLKSKQFTQVLTRFFDIIGFMNNLKKLLQSAGIERVFICLDDMSEIDKDSMEVFTDFIVGPLNNLSDEFFKFKISLYPGRDYLPSIDRQKVKTYSLDYYDLYSVGNVDKVEESAVKYTKRLLEKRFNYYFQGVDIGNFFDLSQVESMNDYYKIIFQMSSNVPRIIGKILEISLQKTNGFERKINKKVLQESARQHYKNDIEYVLTKSEYIEYKSYDEAFEKFHLLELLNILIAKAINNKKHIGSSTAKIFSQYTTNTAPSNYLYVTEATETILKTLEFNFFITKFSQQKDREGENISVFSLNYGLCVENNIIFDDKSDRKFRIERVFDFNRIVSDWMSNSQELICLSCNEQYDISKKEIFIDHKIACQKCQGVVALRSIIDKVQKEKIESNIKIPMKEYEILNALKNQGALTATDLGDELDRPYQSINHSIGKNSKIKNYDFIVREVISNQPRFSLSQNGQEYLNN</sequence>